<comment type="cofactor">
    <cofactor evidence="2">
        <name>Mg(2+)</name>
        <dbReference type="ChEBI" id="CHEBI:18420"/>
    </cofactor>
    <text evidence="2">Binds 2 magnesium ions per subunit.</text>
</comment>
<dbReference type="Pfam" id="PF00817">
    <property type="entry name" value="IMS"/>
    <property type="match status" value="1"/>
</dbReference>
<keyword evidence="2 5" id="KW-0548">Nucleotidyltransferase</keyword>
<evidence type="ECO:0000256" key="3">
    <source>
        <dbReference type="SAM" id="MobiDB-lite"/>
    </source>
</evidence>
<dbReference type="InterPro" id="IPR017961">
    <property type="entry name" value="DNA_pol_Y-fam_little_finger"/>
</dbReference>
<dbReference type="Proteomes" id="UP001477672">
    <property type="component" value="Unassembled WGS sequence"/>
</dbReference>
<dbReference type="CDD" id="cd03586">
    <property type="entry name" value="PolY_Pol_IV_kappa"/>
    <property type="match status" value="1"/>
</dbReference>
<organism evidence="5 6">
    <name type="scientific">Ruthenibacterium intestinale</name>
    <dbReference type="NCBI Taxonomy" id="3133163"/>
    <lineage>
        <taxon>Bacteria</taxon>
        <taxon>Bacillati</taxon>
        <taxon>Bacillota</taxon>
        <taxon>Clostridia</taxon>
        <taxon>Eubacteriales</taxon>
        <taxon>Oscillospiraceae</taxon>
        <taxon>Ruthenibacterium</taxon>
    </lineage>
</organism>
<protein>
    <recommendedName>
        <fullName evidence="2">DNA polymerase IV</fullName>
        <shortName evidence="2">Pol IV</shortName>
        <ecNumber evidence="2">2.7.7.7</ecNumber>
    </recommendedName>
</protein>
<comment type="similarity">
    <text evidence="1 2">Belongs to the DNA polymerase type-Y family.</text>
</comment>
<keyword evidence="6" id="KW-1185">Reference proteome</keyword>
<dbReference type="SUPFAM" id="SSF56672">
    <property type="entry name" value="DNA/RNA polymerases"/>
    <property type="match status" value="1"/>
</dbReference>
<dbReference type="PANTHER" id="PTHR11076:SF33">
    <property type="entry name" value="DNA POLYMERASE KAPPA"/>
    <property type="match status" value="1"/>
</dbReference>
<feature type="domain" description="UmuC" evidence="4">
    <location>
        <begin position="7"/>
        <end position="190"/>
    </location>
</feature>
<dbReference type="GO" id="GO:0003887">
    <property type="term" value="F:DNA-directed DNA polymerase activity"/>
    <property type="evidence" value="ECO:0007669"/>
    <property type="project" value="UniProtKB-EC"/>
</dbReference>
<feature type="binding site" evidence="2">
    <location>
        <position position="107"/>
    </location>
    <ligand>
        <name>Mg(2+)</name>
        <dbReference type="ChEBI" id="CHEBI:18420"/>
    </ligand>
</feature>
<dbReference type="Gene3D" id="3.30.1490.100">
    <property type="entry name" value="DNA polymerase, Y-family, little finger domain"/>
    <property type="match status" value="1"/>
</dbReference>
<keyword evidence="2" id="KW-0235">DNA replication</keyword>
<accession>A0ABV1GBQ0</accession>
<evidence type="ECO:0000259" key="4">
    <source>
        <dbReference type="PROSITE" id="PS50173"/>
    </source>
</evidence>
<keyword evidence="2" id="KW-0234">DNA repair</keyword>
<dbReference type="HAMAP" id="MF_01113">
    <property type="entry name" value="DNApol_IV"/>
    <property type="match status" value="1"/>
</dbReference>
<keyword evidence="2" id="KW-0963">Cytoplasm</keyword>
<keyword evidence="2 5" id="KW-0808">Transferase</keyword>
<dbReference type="InterPro" id="IPR043128">
    <property type="entry name" value="Rev_trsase/Diguanyl_cyclase"/>
</dbReference>
<keyword evidence="2" id="KW-0479">Metal-binding</keyword>
<keyword evidence="2" id="KW-0227">DNA damage</keyword>
<dbReference type="InterPro" id="IPR022880">
    <property type="entry name" value="DNApol_IV"/>
</dbReference>
<keyword evidence="2" id="KW-0460">Magnesium</keyword>
<gene>
    <name evidence="2 5" type="primary">dinB</name>
    <name evidence="5" type="ORF">WMO24_02230</name>
</gene>
<dbReference type="RefSeq" id="WP_349214614.1">
    <property type="nucleotide sequence ID" value="NZ_JBBMFA010000045.1"/>
</dbReference>
<sequence length="417" mass="45834">MNADRVIFHCDCNSFYASVELLSHPELRDVPVAVCGDPENRHGIILAKNEPAKRFGIQTAETVYSALRKCPNLTLLPPHHDRYRAKSRQVNAIYARYTDRVEPFGIDESWLDMTGTWRLFGASPKEVADQIRRVVREETGLTLSVGVSFNKVFAKLGSDYKKPYATTVIGPDDFKRIVWPLPVESLLYVGRATQKTLAGLGVRNIGQLAGADPGQLQQALGKLGGELRRYALGEDDAPVRTAGEQPEVKSVGNNMTFRRNLVSRDDVVTGVTALSDEVAARLRAHGLLCTVVQVLIKDTDLRSITRQAPVPAPTHLARDIARAALALVDKNWPAGKPIRMLSVTAMGLTDGTDARQLSLLEPEPQSDEKREHLEKSLDAIRKKYGKTSIASASRLNNDLGLGPLAIRPPAEEEDPEP</sequence>
<dbReference type="Gene3D" id="3.30.70.270">
    <property type="match status" value="1"/>
</dbReference>
<proteinExistence type="inferred from homology"/>
<evidence type="ECO:0000256" key="1">
    <source>
        <dbReference type="ARBA" id="ARBA00010945"/>
    </source>
</evidence>
<dbReference type="PANTHER" id="PTHR11076">
    <property type="entry name" value="DNA REPAIR POLYMERASE UMUC / TRANSFERASE FAMILY MEMBER"/>
    <property type="match status" value="1"/>
</dbReference>
<dbReference type="Gene3D" id="3.40.1170.60">
    <property type="match status" value="1"/>
</dbReference>
<keyword evidence="2" id="KW-0238">DNA-binding</keyword>
<comment type="caution">
    <text evidence="5">The sequence shown here is derived from an EMBL/GenBank/DDBJ whole genome shotgun (WGS) entry which is preliminary data.</text>
</comment>
<comment type="subcellular location">
    <subcellularLocation>
        <location evidence="2">Cytoplasm</location>
    </subcellularLocation>
</comment>
<dbReference type="EC" id="2.7.7.7" evidence="2"/>
<name>A0ABV1GBQ0_9FIRM</name>
<dbReference type="Pfam" id="PF11799">
    <property type="entry name" value="IMS_C"/>
    <property type="match status" value="1"/>
</dbReference>
<dbReference type="PROSITE" id="PS50173">
    <property type="entry name" value="UMUC"/>
    <property type="match status" value="1"/>
</dbReference>
<dbReference type="SUPFAM" id="SSF100879">
    <property type="entry name" value="Lesion bypass DNA polymerase (Y-family), little finger domain"/>
    <property type="match status" value="1"/>
</dbReference>
<evidence type="ECO:0000313" key="5">
    <source>
        <dbReference type="EMBL" id="MEQ2519261.1"/>
    </source>
</evidence>
<dbReference type="NCBIfam" id="NF002677">
    <property type="entry name" value="PRK02406.1"/>
    <property type="match status" value="1"/>
</dbReference>
<feature type="region of interest" description="Disordered" evidence="3">
    <location>
        <begin position="398"/>
        <end position="417"/>
    </location>
</feature>
<reference evidence="5 6" key="1">
    <citation type="submission" date="2024-03" db="EMBL/GenBank/DDBJ databases">
        <title>Human intestinal bacterial collection.</title>
        <authorList>
            <person name="Pauvert C."/>
            <person name="Hitch T.C.A."/>
            <person name="Clavel T."/>
        </authorList>
    </citation>
    <scope>NUCLEOTIDE SEQUENCE [LARGE SCALE GENOMIC DNA]</scope>
    <source>
        <strain evidence="5 6">CLA-JM-H11</strain>
    </source>
</reference>
<evidence type="ECO:0000313" key="6">
    <source>
        <dbReference type="Proteomes" id="UP001477672"/>
    </source>
</evidence>
<dbReference type="InterPro" id="IPR050116">
    <property type="entry name" value="DNA_polymerase-Y"/>
</dbReference>
<feature type="site" description="Substrate discrimination" evidence="2">
    <location>
        <position position="16"/>
    </location>
</feature>
<feature type="active site" evidence="2">
    <location>
        <position position="108"/>
    </location>
</feature>
<keyword evidence="2" id="KW-0239">DNA-directed DNA polymerase</keyword>
<dbReference type="InterPro" id="IPR043502">
    <property type="entry name" value="DNA/RNA_pol_sf"/>
</dbReference>
<keyword evidence="2" id="KW-0515">Mutator protein</keyword>
<evidence type="ECO:0000256" key="2">
    <source>
        <dbReference type="HAMAP-Rule" id="MF_01113"/>
    </source>
</evidence>
<comment type="catalytic activity">
    <reaction evidence="2">
        <text>DNA(n) + a 2'-deoxyribonucleoside 5'-triphosphate = DNA(n+1) + diphosphate</text>
        <dbReference type="Rhea" id="RHEA:22508"/>
        <dbReference type="Rhea" id="RHEA-COMP:17339"/>
        <dbReference type="Rhea" id="RHEA-COMP:17340"/>
        <dbReference type="ChEBI" id="CHEBI:33019"/>
        <dbReference type="ChEBI" id="CHEBI:61560"/>
        <dbReference type="ChEBI" id="CHEBI:173112"/>
        <dbReference type="EC" id="2.7.7.7"/>
    </reaction>
</comment>
<dbReference type="InterPro" id="IPR001126">
    <property type="entry name" value="UmuC"/>
</dbReference>
<dbReference type="InterPro" id="IPR036775">
    <property type="entry name" value="DNA_pol_Y-fam_lit_finger_sf"/>
</dbReference>
<dbReference type="Gene3D" id="1.10.150.20">
    <property type="entry name" value="5' to 3' exonuclease, C-terminal subdomain"/>
    <property type="match status" value="1"/>
</dbReference>
<dbReference type="EMBL" id="JBBMFA010000045">
    <property type="protein sequence ID" value="MEQ2519261.1"/>
    <property type="molecule type" value="Genomic_DNA"/>
</dbReference>
<feature type="binding site" evidence="2">
    <location>
        <position position="11"/>
    </location>
    <ligand>
        <name>Mg(2+)</name>
        <dbReference type="ChEBI" id="CHEBI:18420"/>
    </ligand>
</feature>
<comment type="function">
    <text evidence="2">Poorly processive, error-prone DNA polymerase involved in untargeted mutagenesis. Copies undamaged DNA at stalled replication forks, which arise in vivo from mismatched or misaligned primer ends. These misaligned primers can be extended by PolIV. Exhibits no 3'-5' exonuclease (proofreading) activity. May be involved in translesional synthesis, in conjunction with the beta clamp from PolIII.</text>
</comment>
<comment type="subunit">
    <text evidence="2">Monomer.</text>
</comment>